<keyword evidence="3" id="KW-1003">Cell membrane</keyword>
<evidence type="ECO:0000256" key="5">
    <source>
        <dbReference type="ARBA" id="ARBA00022989"/>
    </source>
</evidence>
<keyword evidence="4 7" id="KW-0812">Transmembrane</keyword>
<feature type="transmembrane region" description="Helical" evidence="7">
    <location>
        <begin position="134"/>
        <end position="154"/>
    </location>
</feature>
<comment type="subcellular location">
    <subcellularLocation>
        <location evidence="1 7">Cell membrane</location>
        <topology evidence="1 7">Multi-pass membrane protein</topology>
    </subcellularLocation>
</comment>
<feature type="domain" description="ABC transmembrane type-1" evidence="8">
    <location>
        <begin position="56"/>
        <end position="270"/>
    </location>
</feature>
<feature type="transmembrane region" description="Helical" evidence="7">
    <location>
        <begin position="56"/>
        <end position="81"/>
    </location>
</feature>
<dbReference type="SUPFAM" id="SSF161098">
    <property type="entry name" value="MetI-like"/>
    <property type="match status" value="1"/>
</dbReference>
<keyword evidence="6 7" id="KW-0472">Membrane</keyword>
<feature type="transmembrane region" description="Helical" evidence="7">
    <location>
        <begin position="195"/>
        <end position="214"/>
    </location>
</feature>
<comment type="similarity">
    <text evidence="7">Belongs to the binding-protein-dependent transport system permease family.</text>
</comment>
<dbReference type="PANTHER" id="PTHR43005">
    <property type="entry name" value="BLR7065 PROTEIN"/>
    <property type="match status" value="1"/>
</dbReference>
<dbReference type="AlphaFoldDB" id="A0A538SGJ5"/>
<feature type="transmembrane region" description="Helical" evidence="7">
    <location>
        <begin position="253"/>
        <end position="274"/>
    </location>
</feature>
<evidence type="ECO:0000313" key="9">
    <source>
        <dbReference type="EMBL" id="TMQ50488.1"/>
    </source>
</evidence>
<dbReference type="GO" id="GO:0005886">
    <property type="term" value="C:plasma membrane"/>
    <property type="evidence" value="ECO:0007669"/>
    <property type="project" value="UniProtKB-SubCell"/>
</dbReference>
<evidence type="ECO:0000256" key="4">
    <source>
        <dbReference type="ARBA" id="ARBA00022692"/>
    </source>
</evidence>
<dbReference type="Gene3D" id="1.10.3720.10">
    <property type="entry name" value="MetI-like"/>
    <property type="match status" value="1"/>
</dbReference>
<keyword evidence="2 7" id="KW-0813">Transport</keyword>
<organism evidence="9 10">
    <name type="scientific">Eiseniibacteriota bacterium</name>
    <dbReference type="NCBI Taxonomy" id="2212470"/>
    <lineage>
        <taxon>Bacteria</taxon>
        <taxon>Candidatus Eiseniibacteriota</taxon>
    </lineage>
</organism>
<dbReference type="InterPro" id="IPR000515">
    <property type="entry name" value="MetI-like"/>
</dbReference>
<dbReference type="EMBL" id="VBOS01000410">
    <property type="protein sequence ID" value="TMQ50488.1"/>
    <property type="molecule type" value="Genomic_DNA"/>
</dbReference>
<evidence type="ECO:0000259" key="8">
    <source>
        <dbReference type="PROSITE" id="PS50928"/>
    </source>
</evidence>
<reference evidence="9 10" key="1">
    <citation type="journal article" date="2019" name="Nat. Microbiol.">
        <title>Mediterranean grassland soil C-N compound turnover is dependent on rainfall and depth, and is mediated by genomically divergent microorganisms.</title>
        <authorList>
            <person name="Diamond S."/>
            <person name="Andeer P.F."/>
            <person name="Li Z."/>
            <person name="Crits-Christoph A."/>
            <person name="Burstein D."/>
            <person name="Anantharaman K."/>
            <person name="Lane K.R."/>
            <person name="Thomas B.C."/>
            <person name="Pan C."/>
            <person name="Northen T.R."/>
            <person name="Banfield J.F."/>
        </authorList>
    </citation>
    <scope>NUCLEOTIDE SEQUENCE [LARGE SCALE GENOMIC DNA]</scope>
    <source>
        <strain evidence="9">WS_2</strain>
    </source>
</reference>
<dbReference type="CDD" id="cd06261">
    <property type="entry name" value="TM_PBP2"/>
    <property type="match status" value="1"/>
</dbReference>
<proteinExistence type="inferred from homology"/>
<dbReference type="Pfam" id="PF00528">
    <property type="entry name" value="BPD_transp_1"/>
    <property type="match status" value="1"/>
</dbReference>
<evidence type="ECO:0000256" key="2">
    <source>
        <dbReference type="ARBA" id="ARBA00022448"/>
    </source>
</evidence>
<dbReference type="PANTHER" id="PTHR43005:SF1">
    <property type="entry name" value="SPERMIDINE_PUTRESCINE TRANSPORT SYSTEM PERMEASE PROTEIN"/>
    <property type="match status" value="1"/>
</dbReference>
<evidence type="ECO:0000256" key="3">
    <source>
        <dbReference type="ARBA" id="ARBA00022475"/>
    </source>
</evidence>
<dbReference type="InterPro" id="IPR035906">
    <property type="entry name" value="MetI-like_sf"/>
</dbReference>
<evidence type="ECO:0000256" key="6">
    <source>
        <dbReference type="ARBA" id="ARBA00023136"/>
    </source>
</evidence>
<feature type="transmembrane region" description="Helical" evidence="7">
    <location>
        <begin position="93"/>
        <end position="114"/>
    </location>
</feature>
<dbReference type="PROSITE" id="PS50928">
    <property type="entry name" value="ABC_TM1"/>
    <property type="match status" value="1"/>
</dbReference>
<protein>
    <submittedName>
        <fullName evidence="9">Sugar ABC transporter permease</fullName>
    </submittedName>
</protein>
<comment type="caution">
    <text evidence="9">The sequence shown here is derived from an EMBL/GenBank/DDBJ whole genome shotgun (WGS) entry which is preliminary data.</text>
</comment>
<accession>A0A538SGJ5</accession>
<gene>
    <name evidence="9" type="ORF">E6K72_11390</name>
</gene>
<evidence type="ECO:0000256" key="1">
    <source>
        <dbReference type="ARBA" id="ARBA00004651"/>
    </source>
</evidence>
<dbReference type="Proteomes" id="UP000317716">
    <property type="component" value="Unassembled WGS sequence"/>
</dbReference>
<evidence type="ECO:0000313" key="10">
    <source>
        <dbReference type="Proteomes" id="UP000317716"/>
    </source>
</evidence>
<name>A0A538SGJ5_UNCEI</name>
<evidence type="ECO:0000256" key="7">
    <source>
        <dbReference type="RuleBase" id="RU363032"/>
    </source>
</evidence>
<sequence>MLAPALAYVALLAGIPFLLAIALSFSDATAGSLRFGWAGLRNYAAILSDPVFRRALWNTIVVTVGSQALVIVLATAAAQVFRASFPGKRVARFVLLLPWAVPVSLAAIAWEWIFDSTFSVINWTLKAAGLLHGWLYWLGEPTLALLAVIIVQAWRIFPFATVIVLAGLTSIPQEILEAATVDGAGFWRRLFQIELPLLLPVTSVAVLFGTVYTATDLGVVYVLTGGGPANSTHVLPTLAFQRGILGADLGQGAAIAVFLLPLLLVVAILMLRLARHTEVGVR</sequence>
<dbReference type="GO" id="GO:0055085">
    <property type="term" value="P:transmembrane transport"/>
    <property type="evidence" value="ECO:0007669"/>
    <property type="project" value="InterPro"/>
</dbReference>
<keyword evidence="5 7" id="KW-1133">Transmembrane helix</keyword>